<dbReference type="Proteomes" id="UP000636949">
    <property type="component" value="Unassembled WGS sequence"/>
</dbReference>
<comment type="cofactor">
    <cofactor evidence="1">
        <name>Mn(2+)</name>
        <dbReference type="ChEBI" id="CHEBI:29035"/>
    </cofactor>
</comment>
<dbReference type="PRINTS" id="PR00116">
    <property type="entry name" value="ARGINASE"/>
</dbReference>
<keyword evidence="6" id="KW-0479">Metal-binding</keyword>
<evidence type="ECO:0000256" key="8">
    <source>
        <dbReference type="ARBA" id="ARBA00023211"/>
    </source>
</evidence>
<dbReference type="Pfam" id="PF00491">
    <property type="entry name" value="Arginase"/>
    <property type="match status" value="1"/>
</dbReference>
<keyword evidence="8" id="KW-0464">Manganese</keyword>
<reference evidence="10" key="2">
    <citation type="submission" date="2020-09" db="EMBL/GenBank/DDBJ databases">
        <authorList>
            <person name="Sun Q."/>
            <person name="Zhou Y."/>
        </authorList>
    </citation>
    <scope>NUCLEOTIDE SEQUENCE</scope>
    <source>
        <strain evidence="10">CGMCC 1.15758</strain>
    </source>
</reference>
<dbReference type="InterPro" id="IPR023696">
    <property type="entry name" value="Ureohydrolase_dom_sf"/>
</dbReference>
<name>A0A8J2Z6T7_9GAMM</name>
<evidence type="ECO:0000256" key="7">
    <source>
        <dbReference type="ARBA" id="ARBA00022801"/>
    </source>
</evidence>
<comment type="pathway">
    <text evidence="2">Nitrogen metabolism; urea cycle; L-ornithine and urea from L-arginine: step 1/1.</text>
</comment>
<dbReference type="AlphaFoldDB" id="A0A8J2Z6T7"/>
<dbReference type="CDD" id="cd09989">
    <property type="entry name" value="Arginase"/>
    <property type="match status" value="1"/>
</dbReference>
<dbReference type="PANTHER" id="PTHR43782">
    <property type="entry name" value="ARGINASE"/>
    <property type="match status" value="1"/>
</dbReference>
<dbReference type="EMBL" id="BMJS01000053">
    <property type="protein sequence ID" value="GGG07499.1"/>
    <property type="molecule type" value="Genomic_DNA"/>
</dbReference>
<dbReference type="InterPro" id="IPR006035">
    <property type="entry name" value="Ureohydrolase"/>
</dbReference>
<dbReference type="PROSITE" id="PS51257">
    <property type="entry name" value="PROKAR_LIPOPROTEIN"/>
    <property type="match status" value="1"/>
</dbReference>
<evidence type="ECO:0000256" key="4">
    <source>
        <dbReference type="ARBA" id="ARBA00018123"/>
    </source>
</evidence>
<evidence type="ECO:0000256" key="1">
    <source>
        <dbReference type="ARBA" id="ARBA00001936"/>
    </source>
</evidence>
<dbReference type="GO" id="GO:0030145">
    <property type="term" value="F:manganese ion binding"/>
    <property type="evidence" value="ECO:0007669"/>
    <property type="project" value="TreeGrafter"/>
</dbReference>
<sequence>MFSYRFIGASVGNCAGIVGCEQAPDCVKSKLQLAKLWQKTVYFEGGERRLSALNALNTFSTELAHATKDVIEQGDKFITIGGDHSCAVGTWSGVHAAAGEFGLIWIDAHMDAHTTESSHSGNLHGMPVAALMGYGDDKMTKILSDNPKLKPENVVLIGIRSFEEPEQAILKSLGVKVFMMEDVHGLGFNYCFNSAINHFKSKEIPFGISFDLDGLDPQYIEALGTPVEDGILLPEVLSSFKEMPKEQLLGVEITEYNPTLDHDDKGGDVIANIIAAITEDNSFLSEDNGEFASLSRLSHLKYVDFC</sequence>
<dbReference type="PROSITE" id="PS51409">
    <property type="entry name" value="ARGINASE_2"/>
    <property type="match status" value="1"/>
</dbReference>
<gene>
    <name evidence="10" type="primary">rocF</name>
    <name evidence="10" type="ORF">GCM10010995_26330</name>
</gene>
<evidence type="ECO:0000256" key="6">
    <source>
        <dbReference type="ARBA" id="ARBA00022723"/>
    </source>
</evidence>
<dbReference type="GO" id="GO:0005829">
    <property type="term" value="C:cytosol"/>
    <property type="evidence" value="ECO:0007669"/>
    <property type="project" value="TreeGrafter"/>
</dbReference>
<dbReference type="RefSeq" id="WP_157968347.1">
    <property type="nucleotide sequence ID" value="NZ_BMJS01000053.1"/>
</dbReference>
<dbReference type="Gene3D" id="3.40.800.10">
    <property type="entry name" value="Ureohydrolase domain"/>
    <property type="match status" value="1"/>
</dbReference>
<evidence type="ECO:0000256" key="2">
    <source>
        <dbReference type="ARBA" id="ARBA00005098"/>
    </source>
</evidence>
<proteinExistence type="inferred from homology"/>
<keyword evidence="7" id="KW-0378">Hydrolase</keyword>
<dbReference type="InterPro" id="IPR014033">
    <property type="entry name" value="Arginase"/>
</dbReference>
<evidence type="ECO:0000256" key="9">
    <source>
        <dbReference type="PROSITE-ProRule" id="PRU00742"/>
    </source>
</evidence>
<reference evidence="10" key="1">
    <citation type="journal article" date="2014" name="Int. J. Syst. Evol. Microbiol.">
        <title>Complete genome sequence of Corynebacterium casei LMG S-19264T (=DSM 44701T), isolated from a smear-ripened cheese.</title>
        <authorList>
            <consortium name="US DOE Joint Genome Institute (JGI-PGF)"/>
            <person name="Walter F."/>
            <person name="Albersmeier A."/>
            <person name="Kalinowski J."/>
            <person name="Ruckert C."/>
        </authorList>
    </citation>
    <scope>NUCLEOTIDE SEQUENCE</scope>
    <source>
        <strain evidence="10">CGMCC 1.15758</strain>
    </source>
</reference>
<dbReference type="SUPFAM" id="SSF52768">
    <property type="entry name" value="Arginase/deacetylase"/>
    <property type="match status" value="1"/>
</dbReference>
<organism evidence="10 11">
    <name type="scientific">Cysteiniphilum litorale</name>
    <dbReference type="NCBI Taxonomy" id="2056700"/>
    <lineage>
        <taxon>Bacteria</taxon>
        <taxon>Pseudomonadati</taxon>
        <taxon>Pseudomonadota</taxon>
        <taxon>Gammaproteobacteria</taxon>
        <taxon>Thiotrichales</taxon>
        <taxon>Fastidiosibacteraceae</taxon>
        <taxon>Cysteiniphilum</taxon>
    </lineage>
</organism>
<evidence type="ECO:0000256" key="5">
    <source>
        <dbReference type="ARBA" id="ARBA00022503"/>
    </source>
</evidence>
<dbReference type="GO" id="GO:0004053">
    <property type="term" value="F:arginase activity"/>
    <property type="evidence" value="ECO:0007669"/>
    <property type="project" value="UniProtKB-EC"/>
</dbReference>
<dbReference type="PANTHER" id="PTHR43782:SF3">
    <property type="entry name" value="ARGINASE"/>
    <property type="match status" value="1"/>
</dbReference>
<accession>A0A8J2Z6T7</accession>
<keyword evidence="11" id="KW-1185">Reference proteome</keyword>
<dbReference type="OrthoDB" id="9789727at2"/>
<evidence type="ECO:0000313" key="10">
    <source>
        <dbReference type="EMBL" id="GGG07499.1"/>
    </source>
</evidence>
<dbReference type="GO" id="GO:0006525">
    <property type="term" value="P:arginine metabolic process"/>
    <property type="evidence" value="ECO:0007669"/>
    <property type="project" value="UniProtKB-KW"/>
</dbReference>
<comment type="caution">
    <text evidence="10">The sequence shown here is derived from an EMBL/GenBank/DDBJ whole genome shotgun (WGS) entry which is preliminary data.</text>
</comment>
<evidence type="ECO:0000313" key="11">
    <source>
        <dbReference type="Proteomes" id="UP000636949"/>
    </source>
</evidence>
<evidence type="ECO:0000256" key="3">
    <source>
        <dbReference type="ARBA" id="ARBA00012168"/>
    </source>
</evidence>
<dbReference type="EC" id="3.5.3.1" evidence="3"/>
<keyword evidence="5" id="KW-0056">Arginine metabolism</keyword>
<protein>
    <recommendedName>
        <fullName evidence="4">Arginase</fullName>
        <ecNumber evidence="3">3.5.3.1</ecNumber>
    </recommendedName>
</protein>
<comment type="similarity">
    <text evidence="9">Belongs to the arginase family.</text>
</comment>